<comment type="subcellular location">
    <subcellularLocation>
        <location evidence="1">Cell membrane</location>
        <topology evidence="1">Multi-pass membrane protein</topology>
    </subcellularLocation>
</comment>
<feature type="transmembrane region" description="Helical" evidence="7">
    <location>
        <begin position="138"/>
        <end position="161"/>
    </location>
</feature>
<protein>
    <submittedName>
        <fullName evidence="8">Unannotated protein</fullName>
    </submittedName>
</protein>
<evidence type="ECO:0000256" key="4">
    <source>
        <dbReference type="ARBA" id="ARBA00022692"/>
    </source>
</evidence>
<dbReference type="PANTHER" id="PTHR33508:SF1">
    <property type="entry name" value="UPF0056 MEMBRANE PROTEIN YHCE"/>
    <property type="match status" value="1"/>
</dbReference>
<keyword evidence="3" id="KW-1003">Cell membrane</keyword>
<dbReference type="EMBL" id="CAFBQN010000006">
    <property type="protein sequence ID" value="CAB5053028.1"/>
    <property type="molecule type" value="Genomic_DNA"/>
</dbReference>
<feature type="transmembrane region" description="Helical" evidence="7">
    <location>
        <begin position="45"/>
        <end position="64"/>
    </location>
</feature>
<evidence type="ECO:0000313" key="9">
    <source>
        <dbReference type="EMBL" id="CAB4999507.1"/>
    </source>
</evidence>
<evidence type="ECO:0000313" key="8">
    <source>
        <dbReference type="EMBL" id="CAB4744570.1"/>
    </source>
</evidence>
<dbReference type="AlphaFoldDB" id="A0A6J6TBN7"/>
<reference evidence="8" key="1">
    <citation type="submission" date="2020-05" db="EMBL/GenBank/DDBJ databases">
        <authorList>
            <person name="Chiriac C."/>
            <person name="Salcher M."/>
            <person name="Ghai R."/>
            <person name="Kavagutti S V."/>
        </authorList>
    </citation>
    <scope>NUCLEOTIDE SEQUENCE</scope>
</reference>
<evidence type="ECO:0000256" key="1">
    <source>
        <dbReference type="ARBA" id="ARBA00004651"/>
    </source>
</evidence>
<accession>A0A6J6TBN7</accession>
<dbReference type="Pfam" id="PF01914">
    <property type="entry name" value="MarC"/>
    <property type="match status" value="1"/>
</dbReference>
<evidence type="ECO:0000256" key="2">
    <source>
        <dbReference type="ARBA" id="ARBA00009784"/>
    </source>
</evidence>
<evidence type="ECO:0000313" key="10">
    <source>
        <dbReference type="EMBL" id="CAB5053028.1"/>
    </source>
</evidence>
<dbReference type="EMBL" id="CAEZZF010000008">
    <property type="protein sequence ID" value="CAB4744570.1"/>
    <property type="molecule type" value="Genomic_DNA"/>
</dbReference>
<dbReference type="InterPro" id="IPR002771">
    <property type="entry name" value="Multi_antbiot-R_MarC"/>
</dbReference>
<sequence length="203" mass="21033">MLPDIQLSNDVTTLIALFAIVSPITSIPVFLSLTASATQAKRRVIALQTALVSGLTLFVAYFIGDLILKLLNIDMAAFRIAGAMVIGAIAWSMVMGQAISVLQAKPGSAMVVPLAIPMMAGPGAIATVIAIGNSDSGIVRVADVVIIIVLSLLTCILLLAAEPIEKLLGDQGLMVVTRIFGLLLLAIAVSTVMSSIKGYFPGS</sequence>
<evidence type="ECO:0000256" key="5">
    <source>
        <dbReference type="ARBA" id="ARBA00022989"/>
    </source>
</evidence>
<feature type="transmembrane region" description="Helical" evidence="7">
    <location>
        <begin position="12"/>
        <end position="33"/>
    </location>
</feature>
<keyword evidence="6 7" id="KW-0472">Membrane</keyword>
<feature type="transmembrane region" description="Helical" evidence="7">
    <location>
        <begin position="76"/>
        <end position="99"/>
    </location>
</feature>
<dbReference type="NCBIfam" id="TIGR00427">
    <property type="entry name" value="NAAT family transporter"/>
    <property type="match status" value="1"/>
</dbReference>
<keyword evidence="4 7" id="KW-0812">Transmembrane</keyword>
<keyword evidence="5 7" id="KW-1133">Transmembrane helix</keyword>
<dbReference type="EMBL" id="CAFBPE010000006">
    <property type="protein sequence ID" value="CAB4999507.1"/>
    <property type="molecule type" value="Genomic_DNA"/>
</dbReference>
<dbReference type="PANTHER" id="PTHR33508">
    <property type="entry name" value="UPF0056 MEMBRANE PROTEIN YHCE"/>
    <property type="match status" value="1"/>
</dbReference>
<evidence type="ECO:0000256" key="7">
    <source>
        <dbReference type="SAM" id="Phobius"/>
    </source>
</evidence>
<gene>
    <name evidence="8" type="ORF">UFOPK2837_00228</name>
    <name evidence="9" type="ORF">UFOPK4065_00171</name>
    <name evidence="10" type="ORF">UFOPK4319_00203</name>
</gene>
<dbReference type="GO" id="GO:0005886">
    <property type="term" value="C:plasma membrane"/>
    <property type="evidence" value="ECO:0007669"/>
    <property type="project" value="UniProtKB-SubCell"/>
</dbReference>
<proteinExistence type="inferred from homology"/>
<evidence type="ECO:0000256" key="6">
    <source>
        <dbReference type="ARBA" id="ARBA00023136"/>
    </source>
</evidence>
<name>A0A6J6TBN7_9ZZZZ</name>
<feature type="transmembrane region" description="Helical" evidence="7">
    <location>
        <begin position="173"/>
        <end position="196"/>
    </location>
</feature>
<organism evidence="8">
    <name type="scientific">freshwater metagenome</name>
    <dbReference type="NCBI Taxonomy" id="449393"/>
    <lineage>
        <taxon>unclassified sequences</taxon>
        <taxon>metagenomes</taxon>
        <taxon>ecological metagenomes</taxon>
    </lineage>
</organism>
<feature type="transmembrane region" description="Helical" evidence="7">
    <location>
        <begin position="111"/>
        <end position="132"/>
    </location>
</feature>
<evidence type="ECO:0000256" key="3">
    <source>
        <dbReference type="ARBA" id="ARBA00022475"/>
    </source>
</evidence>
<comment type="similarity">
    <text evidence="2">Belongs to the UPF0056 (MarC) family.</text>
</comment>